<dbReference type="InterPro" id="IPR017851">
    <property type="entry name" value="PsbV_cyt_c550"/>
</dbReference>
<keyword evidence="7 12" id="KW-0249">Electron transport</keyword>
<evidence type="ECO:0000256" key="8">
    <source>
        <dbReference type="ARBA" id="ARBA00023004"/>
    </source>
</evidence>
<keyword evidence="12" id="KW-0732">Signal</keyword>
<evidence type="ECO:0000256" key="5">
    <source>
        <dbReference type="ARBA" id="ARBA00022617"/>
    </source>
</evidence>
<dbReference type="Pfam" id="PF14495">
    <property type="entry name" value="Cytochrom_C550"/>
    <property type="match status" value="1"/>
</dbReference>
<evidence type="ECO:0000313" key="15">
    <source>
        <dbReference type="Proteomes" id="UP000238937"/>
    </source>
</evidence>
<proteinExistence type="inferred from homology"/>
<comment type="subcellular location">
    <subcellularLocation>
        <location evidence="12">Cellular thylakoid membrane</location>
        <topology evidence="12">Peripheral membrane protein</topology>
        <orientation evidence="12">Lumenal side</orientation>
    </subcellularLocation>
    <subcellularLocation>
        <location evidence="1">Membrane</location>
        <topology evidence="1">Peripheral membrane protein</topology>
    </subcellularLocation>
    <text evidence="12">Associated with photosystem II at the lumenal side of the thylakoid membrane.</text>
</comment>
<evidence type="ECO:0000256" key="1">
    <source>
        <dbReference type="ARBA" id="ARBA00004170"/>
    </source>
</evidence>
<feature type="binding site" description="covalent" evidence="12">
    <location>
        <position position="66"/>
    </location>
    <ligand>
        <name>heme c</name>
        <dbReference type="ChEBI" id="CHEBI:61717"/>
    </ligand>
</feature>
<dbReference type="PROSITE" id="PS51007">
    <property type="entry name" value="CYTC"/>
    <property type="match status" value="1"/>
</dbReference>
<dbReference type="GO" id="GO:0022904">
    <property type="term" value="P:respiratory electron transport chain"/>
    <property type="evidence" value="ECO:0007669"/>
    <property type="project" value="InterPro"/>
</dbReference>
<dbReference type="GO" id="GO:0009055">
    <property type="term" value="F:electron transfer activity"/>
    <property type="evidence" value="ECO:0007669"/>
    <property type="project" value="InterPro"/>
</dbReference>
<gene>
    <name evidence="12" type="primary">psbV</name>
    <name evidence="14" type="ORF">C7B77_10645</name>
</gene>
<keyword evidence="5 12" id="KW-0349">Heme</keyword>
<comment type="cofactor">
    <cofactor evidence="12">
        <name>heme c</name>
        <dbReference type="ChEBI" id="CHEBI:61717"/>
    </cofactor>
    <text evidence="12">Binds 1 heme c group covalently per subunit.</text>
</comment>
<dbReference type="InterPro" id="IPR036909">
    <property type="entry name" value="Cyt_c-like_dom_sf"/>
</dbReference>
<keyword evidence="10 12" id="KW-0472">Membrane</keyword>
<dbReference type="PIRSF" id="PIRSF005890">
    <property type="entry name" value="Phot_II_cyt_c550"/>
    <property type="match status" value="1"/>
</dbReference>
<feature type="domain" description="Cytochrome c" evidence="13">
    <location>
        <begin position="50"/>
        <end position="149"/>
    </location>
</feature>
<evidence type="ECO:0000256" key="3">
    <source>
        <dbReference type="ARBA" id="ARBA00022448"/>
    </source>
</evidence>
<evidence type="ECO:0000313" key="14">
    <source>
        <dbReference type="EMBL" id="PSB56808.1"/>
    </source>
</evidence>
<organism evidence="14 15">
    <name type="scientific">Chamaesiphon polymorphus CCALA 037</name>
    <dbReference type="NCBI Taxonomy" id="2107692"/>
    <lineage>
        <taxon>Bacteria</taxon>
        <taxon>Bacillati</taxon>
        <taxon>Cyanobacteriota</taxon>
        <taxon>Cyanophyceae</taxon>
        <taxon>Gomontiellales</taxon>
        <taxon>Chamaesiphonaceae</taxon>
        <taxon>Chamaesiphon</taxon>
    </lineage>
</organism>
<feature type="binding site" description="axial binding residue" evidence="12">
    <location>
        <position position="118"/>
    </location>
    <ligand>
        <name>heme c</name>
        <dbReference type="ChEBI" id="CHEBI:61717"/>
    </ligand>
    <ligandPart>
        <name>Fe</name>
        <dbReference type="ChEBI" id="CHEBI:18248"/>
    </ligandPart>
</feature>
<dbReference type="GO" id="GO:0005506">
    <property type="term" value="F:iron ion binding"/>
    <property type="evidence" value="ECO:0007669"/>
    <property type="project" value="InterPro"/>
</dbReference>
<dbReference type="OrthoDB" id="486949at2"/>
<keyword evidence="11 12" id="KW-0604">Photosystem II</keyword>
<dbReference type="GO" id="GO:0019684">
    <property type="term" value="P:photosynthesis, light reaction"/>
    <property type="evidence" value="ECO:0007669"/>
    <property type="project" value="UniProtKB-UniRule"/>
</dbReference>
<dbReference type="NCBIfam" id="TIGR03045">
    <property type="entry name" value="PS_II_C550"/>
    <property type="match status" value="1"/>
</dbReference>
<feature type="chain" id="PRO_5015794999" description="Photosystem II extrinsic protein V" evidence="12">
    <location>
        <begin position="27"/>
        <end position="163"/>
    </location>
</feature>
<reference evidence="14 15" key="1">
    <citation type="submission" date="2018-03" db="EMBL/GenBank/DDBJ databases">
        <title>The ancient ancestry and fast evolution of plastids.</title>
        <authorList>
            <person name="Moore K.R."/>
            <person name="Magnabosco C."/>
            <person name="Momper L."/>
            <person name="Gold D.A."/>
            <person name="Bosak T."/>
            <person name="Fournier G.P."/>
        </authorList>
    </citation>
    <scope>NUCLEOTIDE SEQUENCE [LARGE SCALE GENOMIC DNA]</scope>
    <source>
        <strain evidence="14 15">CCALA 037</strain>
    </source>
</reference>
<evidence type="ECO:0000256" key="11">
    <source>
        <dbReference type="ARBA" id="ARBA00023276"/>
    </source>
</evidence>
<evidence type="ECO:0000256" key="6">
    <source>
        <dbReference type="ARBA" id="ARBA00022723"/>
    </source>
</evidence>
<evidence type="ECO:0000256" key="9">
    <source>
        <dbReference type="ARBA" id="ARBA00023078"/>
    </source>
</evidence>
<comment type="subunit">
    <text evidence="12">PSII is composed of 1 copy each of membrane proteins PsbA, PsbB, PsbC, PsbD, PsbE, PsbF, PsbH, PsbI, PsbJ, PsbK, PsbL, PsbM, PsbT, PsbX, PsbY, PsbZ, Psb30/Ycf12, peripheral proteins PsbO, CyanoQ (PsbQ), PsbU, PsbV and a large number of cofactors. It forms dimeric complexes.</text>
</comment>
<comment type="caution">
    <text evidence="14">The sequence shown here is derived from an EMBL/GenBank/DDBJ whole genome shotgun (WGS) entry which is preliminary data.</text>
</comment>
<dbReference type="Gene3D" id="1.10.760.10">
    <property type="entry name" value="Cytochrome c-like domain"/>
    <property type="match status" value="1"/>
</dbReference>
<dbReference type="HAMAP" id="MF_01378">
    <property type="entry name" value="PSII_Cyt550"/>
    <property type="match status" value="1"/>
</dbReference>
<dbReference type="InterPro" id="IPR009056">
    <property type="entry name" value="Cyt_c-like_dom"/>
</dbReference>
<keyword evidence="15" id="KW-1185">Reference proteome</keyword>
<keyword evidence="6 12" id="KW-0479">Metal-binding</keyword>
<evidence type="ECO:0000256" key="7">
    <source>
        <dbReference type="ARBA" id="ARBA00022982"/>
    </source>
</evidence>
<dbReference type="RefSeq" id="WP_106303931.1">
    <property type="nucleotide sequence ID" value="NZ_PVWO01000107.1"/>
</dbReference>
<evidence type="ECO:0000259" key="13">
    <source>
        <dbReference type="PROSITE" id="PS51007"/>
    </source>
</evidence>
<name>A0A2T1GGM8_9CYAN</name>
<dbReference type="GO" id="GO:0031676">
    <property type="term" value="C:plasma membrane-derived thylakoid membrane"/>
    <property type="evidence" value="ECO:0007669"/>
    <property type="project" value="UniProtKB-SubCell"/>
</dbReference>
<dbReference type="GO" id="GO:0009523">
    <property type="term" value="C:photosystem II"/>
    <property type="evidence" value="ECO:0007669"/>
    <property type="project" value="UniProtKB-KW"/>
</dbReference>
<evidence type="ECO:0000256" key="10">
    <source>
        <dbReference type="ARBA" id="ARBA00023136"/>
    </source>
</evidence>
<dbReference type="GO" id="GO:0020037">
    <property type="term" value="F:heme binding"/>
    <property type="evidence" value="ECO:0007669"/>
    <property type="project" value="InterPro"/>
</dbReference>
<evidence type="ECO:0000256" key="4">
    <source>
        <dbReference type="ARBA" id="ARBA00022531"/>
    </source>
</evidence>
<feature type="binding site" description="covalent" evidence="12">
    <location>
        <position position="63"/>
    </location>
    <ligand>
        <name>heme c</name>
        <dbReference type="ChEBI" id="CHEBI:61717"/>
    </ligand>
</feature>
<dbReference type="SUPFAM" id="SSF46626">
    <property type="entry name" value="Cytochrome c"/>
    <property type="match status" value="1"/>
</dbReference>
<feature type="binding site" description="axial binding residue" evidence="12">
    <location>
        <position position="67"/>
    </location>
    <ligand>
        <name>heme c</name>
        <dbReference type="ChEBI" id="CHEBI:61717"/>
    </ligand>
    <ligandPart>
        <name>Fe</name>
        <dbReference type="ChEBI" id="CHEBI:18248"/>
    </ligandPart>
</feature>
<sequence length="163" mass="17668" precursor="true">MFKRFLLLAVATILFAFQTLVTSANAIELDAATRTVKLNPEGETVTLNLKQVSQGRQLFASTCAQCHAGGVTKTDFNVGLSPVDLAGATPARDNIVALVDYMHHPTTYDGETPIAELHPSMESADIFTEMKNLSEDNMYAIAGHILMQPKIMGEQWGGGKTVR</sequence>
<protein>
    <recommendedName>
        <fullName evidence="12">Photosystem II extrinsic protein V</fullName>
        <shortName evidence="12">PsbV</shortName>
    </recommendedName>
    <alternativeName>
        <fullName evidence="12">Cytochrome c-550</fullName>
    </alternativeName>
    <alternativeName>
        <fullName evidence="12">Cytochrome c550</fullName>
    </alternativeName>
    <alternativeName>
        <fullName evidence="12">Low-potential cytochrome c</fullName>
    </alternativeName>
</protein>
<evidence type="ECO:0000256" key="12">
    <source>
        <dbReference type="HAMAP-Rule" id="MF_01378"/>
    </source>
</evidence>
<dbReference type="Proteomes" id="UP000238937">
    <property type="component" value="Unassembled WGS sequence"/>
</dbReference>
<comment type="function">
    <text evidence="12">One of the extrinsic, lumenal subunits of photosystem II (PSII). PSII is a light-driven water plastoquinone oxidoreductase, using light energy to abstract electrons from H(2)O, generating a proton gradient subsequently used for ATP formation. The extrinsic proteins stabilize the structure of photosystem II oxygen-evolving complex (OEC), the ion environment of oxygen evolution and protect the OEC against heat-induced inactivation. Low-potential cytochrome c that plays a role in the OEC of PSII.</text>
</comment>
<comment type="similarity">
    <text evidence="2 12">Belongs to the cytochrome c family. PsbV subfamily.</text>
</comment>
<keyword evidence="9 12" id="KW-0793">Thylakoid</keyword>
<keyword evidence="3 12" id="KW-0813">Transport</keyword>
<accession>A0A2T1GGM8</accession>
<dbReference type="AlphaFoldDB" id="A0A2T1GGM8"/>
<dbReference type="EMBL" id="PVWO01000107">
    <property type="protein sequence ID" value="PSB56808.1"/>
    <property type="molecule type" value="Genomic_DNA"/>
</dbReference>
<dbReference type="InterPro" id="IPR029490">
    <property type="entry name" value="Cytochrom_C550"/>
</dbReference>
<evidence type="ECO:0000256" key="2">
    <source>
        <dbReference type="ARBA" id="ARBA00010433"/>
    </source>
</evidence>
<feature type="signal peptide" evidence="12">
    <location>
        <begin position="1"/>
        <end position="26"/>
    </location>
</feature>
<dbReference type="InterPro" id="IPR016003">
    <property type="entry name" value="PsbV_cyt_c550-like"/>
</dbReference>
<keyword evidence="8 12" id="KW-0408">Iron</keyword>
<keyword evidence="4 12" id="KW-0602">Photosynthesis</keyword>